<dbReference type="Proteomes" id="UP000194699">
    <property type="component" value="Unassembled WGS sequence"/>
</dbReference>
<accession>A0A241ZGU8</accession>
<evidence type="ECO:0000256" key="7">
    <source>
        <dbReference type="ARBA" id="ARBA00047942"/>
    </source>
</evidence>
<dbReference type="GO" id="GO:0009307">
    <property type="term" value="P:DNA restriction-modification system"/>
    <property type="evidence" value="ECO:0007669"/>
    <property type="project" value="UniProtKB-KW"/>
</dbReference>
<evidence type="ECO:0000256" key="5">
    <source>
        <dbReference type="ARBA" id="ARBA00022691"/>
    </source>
</evidence>
<evidence type="ECO:0000256" key="2">
    <source>
        <dbReference type="ARBA" id="ARBA00011900"/>
    </source>
</evidence>
<keyword evidence="6" id="KW-0680">Restriction system</keyword>
<dbReference type="InterPro" id="IPR011639">
    <property type="entry name" value="MethylTrfase_TaqI-like_dom"/>
</dbReference>
<name>A0A241ZGU8_ACIBA</name>
<organism evidence="9 10">
    <name type="scientific">Acinetobacter baumannii</name>
    <dbReference type="NCBI Taxonomy" id="470"/>
    <lineage>
        <taxon>Bacteria</taxon>
        <taxon>Pseudomonadati</taxon>
        <taxon>Pseudomonadota</taxon>
        <taxon>Gammaproteobacteria</taxon>
        <taxon>Moraxellales</taxon>
        <taxon>Moraxellaceae</taxon>
        <taxon>Acinetobacter</taxon>
        <taxon>Acinetobacter calcoaceticus/baumannii complex</taxon>
    </lineage>
</organism>
<dbReference type="GO" id="GO:0032259">
    <property type="term" value="P:methylation"/>
    <property type="evidence" value="ECO:0007669"/>
    <property type="project" value="UniProtKB-KW"/>
</dbReference>
<dbReference type="EMBL" id="NGEL01000050">
    <property type="protein sequence ID" value="OTM91175.1"/>
    <property type="molecule type" value="Genomic_DNA"/>
</dbReference>
<evidence type="ECO:0000256" key="1">
    <source>
        <dbReference type="ARBA" id="ARBA00006594"/>
    </source>
</evidence>
<comment type="caution">
    <text evidence="9">The sequence shown here is derived from an EMBL/GenBank/DDBJ whole genome shotgun (WGS) entry which is preliminary data.</text>
</comment>
<keyword evidence="4 9" id="KW-0808">Transferase</keyword>
<dbReference type="CDD" id="cd02440">
    <property type="entry name" value="AdoMet_MTases"/>
    <property type="match status" value="1"/>
</dbReference>
<dbReference type="PRINTS" id="PR00507">
    <property type="entry name" value="N12N6MTFRASE"/>
</dbReference>
<comment type="similarity">
    <text evidence="1">Belongs to the N(4)/N(6)-methyltransferase family.</text>
</comment>
<sequence length="476" mass="54734">MNLMTVEHIRKTTNAKLNPKKKSELGQFMTPSVIAEYMASLFDDHKKEIKLLDCGAGIGSLTISAAKKLKNIKLVDLWEIDPIMQEQLEINMHSIKLNFSIYAQDFILGAVENISSDKGERYTHAIINPPYKKINSNSEHRRVLRKVGIETVNLYSAFVALTIQLMEQDGQIVAIIPRSFCNGPYYKPFRELVLKECAIEHIHIFESRDMAFKDDDVLQENIIIKLTKGKQQSDVQISQSNDQTFRDYQSKTVPFVEVIKPNDPELFIRIATNGQPQEENNTFFAVSLSELGISVSTGPIVSHRMKEFLEQSPQDGAVPLFYPHHFVDKQLQYPKEHKKPNAIRVTPDSQKWLLPNNGFYVIVRRFSSKEEKRRIVANVIDPNIIDKKWIGFDNCWNVFHIKKQGFDYETAMGLACFLNSSLLDSYFRIFSGHTQVNATDLRNMKYPSLQNLQLLGKKYDIKMNQKQIDNLLGEIK</sequence>
<dbReference type="Gene3D" id="3.40.50.150">
    <property type="entry name" value="Vaccinia Virus protein VP39"/>
    <property type="match status" value="1"/>
</dbReference>
<dbReference type="PANTHER" id="PTHR33841">
    <property type="entry name" value="DNA METHYLTRANSFERASE YEEA-RELATED"/>
    <property type="match status" value="1"/>
</dbReference>
<dbReference type="GO" id="GO:0009007">
    <property type="term" value="F:site-specific DNA-methyltransferase (adenine-specific) activity"/>
    <property type="evidence" value="ECO:0007669"/>
    <property type="project" value="UniProtKB-EC"/>
</dbReference>
<gene>
    <name evidence="9" type="ORF">B9X95_05220</name>
</gene>
<dbReference type="SUPFAM" id="SSF53335">
    <property type="entry name" value="S-adenosyl-L-methionine-dependent methyltransferases"/>
    <property type="match status" value="1"/>
</dbReference>
<keyword evidence="5" id="KW-0949">S-adenosyl-L-methionine</keyword>
<reference evidence="9 10" key="1">
    <citation type="submission" date="2017-05" db="EMBL/GenBank/DDBJ databases">
        <authorList>
            <person name="Song R."/>
            <person name="Chenine A.L."/>
            <person name="Ruprecht R.M."/>
        </authorList>
    </citation>
    <scope>NUCLEOTIDE SEQUENCE [LARGE SCALE GENOMIC DNA]</scope>
    <source>
        <strain evidence="9 10">PR350</strain>
    </source>
</reference>
<comment type="catalytic activity">
    <reaction evidence="7">
        <text>a 2'-deoxyadenosine in DNA + S-adenosyl-L-methionine = an N(6)-methyl-2'-deoxyadenosine in DNA + S-adenosyl-L-homocysteine + H(+)</text>
        <dbReference type="Rhea" id="RHEA:15197"/>
        <dbReference type="Rhea" id="RHEA-COMP:12418"/>
        <dbReference type="Rhea" id="RHEA-COMP:12419"/>
        <dbReference type="ChEBI" id="CHEBI:15378"/>
        <dbReference type="ChEBI" id="CHEBI:57856"/>
        <dbReference type="ChEBI" id="CHEBI:59789"/>
        <dbReference type="ChEBI" id="CHEBI:90615"/>
        <dbReference type="ChEBI" id="CHEBI:90616"/>
        <dbReference type="EC" id="2.1.1.72"/>
    </reaction>
</comment>
<feature type="domain" description="Type II methyltransferase M.TaqI-like" evidence="8">
    <location>
        <begin position="110"/>
        <end position="208"/>
    </location>
</feature>
<dbReference type="InterPro" id="IPR029063">
    <property type="entry name" value="SAM-dependent_MTases_sf"/>
</dbReference>
<dbReference type="PANTHER" id="PTHR33841:SF5">
    <property type="entry name" value="DNA METHYLASE (MODIFICATION METHYLASE) (METHYLTRANSFERASE)-RELATED"/>
    <property type="match status" value="1"/>
</dbReference>
<evidence type="ECO:0000313" key="9">
    <source>
        <dbReference type="EMBL" id="OTM91175.1"/>
    </source>
</evidence>
<evidence type="ECO:0000313" key="10">
    <source>
        <dbReference type="Proteomes" id="UP000194699"/>
    </source>
</evidence>
<dbReference type="RefSeq" id="WP_086249647.1">
    <property type="nucleotide sequence ID" value="NZ_CP113444.1"/>
</dbReference>
<dbReference type="Pfam" id="PF07669">
    <property type="entry name" value="Eco57I"/>
    <property type="match status" value="1"/>
</dbReference>
<evidence type="ECO:0000256" key="3">
    <source>
        <dbReference type="ARBA" id="ARBA00022603"/>
    </source>
</evidence>
<dbReference type="EC" id="2.1.1.72" evidence="2"/>
<evidence type="ECO:0000256" key="6">
    <source>
        <dbReference type="ARBA" id="ARBA00022747"/>
    </source>
</evidence>
<evidence type="ECO:0000256" key="4">
    <source>
        <dbReference type="ARBA" id="ARBA00022679"/>
    </source>
</evidence>
<proteinExistence type="inferred from homology"/>
<protein>
    <recommendedName>
        <fullName evidence="2">site-specific DNA-methyltransferase (adenine-specific)</fullName>
        <ecNumber evidence="2">2.1.1.72</ecNumber>
    </recommendedName>
</protein>
<dbReference type="InterPro" id="IPR050953">
    <property type="entry name" value="N4_N6_ade-DNA_methylase"/>
</dbReference>
<evidence type="ECO:0000259" key="8">
    <source>
        <dbReference type="Pfam" id="PF07669"/>
    </source>
</evidence>
<keyword evidence="3 9" id="KW-0489">Methyltransferase</keyword>
<dbReference type="AlphaFoldDB" id="A0A241ZGU8"/>